<feature type="compositionally biased region" description="Basic and acidic residues" evidence="4">
    <location>
        <begin position="758"/>
        <end position="770"/>
    </location>
</feature>
<evidence type="ECO:0000256" key="4">
    <source>
        <dbReference type="SAM" id="MobiDB-lite"/>
    </source>
</evidence>
<dbReference type="FunFam" id="1.10.840.10:FF:000009">
    <property type="entry name" value="rap guanine nucleotide exchange factor 1"/>
    <property type="match status" value="1"/>
</dbReference>
<dbReference type="SUPFAM" id="SSF48366">
    <property type="entry name" value="Ras GEF"/>
    <property type="match status" value="1"/>
</dbReference>
<dbReference type="CDD" id="cd00155">
    <property type="entry name" value="RasGEF"/>
    <property type="match status" value="1"/>
</dbReference>
<evidence type="ECO:0000259" key="5">
    <source>
        <dbReference type="PROSITE" id="PS50009"/>
    </source>
</evidence>
<dbReference type="OrthoDB" id="25179at2759"/>
<dbReference type="InterPro" id="IPR019804">
    <property type="entry name" value="Ras_G-nucl-exch_fac_CS"/>
</dbReference>
<feature type="domain" description="N-terminal Ras-GEF" evidence="6">
    <location>
        <begin position="823"/>
        <end position="944"/>
    </location>
</feature>
<feature type="compositionally biased region" description="Polar residues" evidence="4">
    <location>
        <begin position="364"/>
        <end position="377"/>
    </location>
</feature>
<dbReference type="PROSITE" id="PS50212">
    <property type="entry name" value="RASGEF_NTER"/>
    <property type="match status" value="1"/>
</dbReference>
<gene>
    <name evidence="7" type="ORF">HOLleu_16669</name>
</gene>
<sequence length="1210" mass="137720">MDVHAPVKTYTKKLNSISPWFNDDIHSARKLRRQLERKWRQKGKLEVCRQEYCKQRGVVATLIRQAKVSYYSTEITNSSGDQKKLFRIVNNLLHKPKDPVLPSAVSDRSLACRFSQYFVEKIEQIRKTFTPSPDNKLKYSTLPRRKKSKHKERKGSTDDTELKPSKADTLTKDKKLSLVSKPWKKNSPRPSREIPAEELPKKMGLDKEVEKLQACEKSVLAALRWFVDVVQKDILVMLPGSTTKVLQEVMELNNHVNTFLTSNESSSVVMSAHSEVNKNLANLIHWADKVVLHGRPQEGQDEAKDRAEAARLSITSLVTAYMDRLKDKQQKLQVTQAADPRPKRTSLPAQSVETPPSPQEPQMIPSTRVSSLDYNSNSREDPTSLLEQPDNGIPSGHPSPERSFLSSSPDCDETQDLAPPIPPKQGRASMFEFPTNSEPIMNQSGFLDRSFGGSSMSVMSRTSQQSQQSNFSSISSQSSTSGTSMKSFTSSSLHMSDFSSHTSVESNFTRMSVQSMEVLKSQSGSMEITQYSMHERPKSAMELKNSVAIPAVEITDPPALPKKERHYHERKLSDYDNVDPSEATSLKERCAKLKDEEMLHWEMGDNETFQVSDEDERRNSSGYGSVCTQSAEEPPPLPPKIKHIDTYLDLLGGYNEHNFQMEYYNENRQVEYHETTDKYSLNNRENFFHESYNYSSRFPKSPRNSYGSSVETSSEGSYEGSLEGMPPALPLKQKDIINMSPEHLPVRGRFNTCPDMPRPPRLDLKKKSESITENGSECTLRAVEEPASDNTLKPSSEKPEKGQPGLLDLLSVTDHLVQNTEAGEPRVKGGPIDALIVFAADVDRKELVLSEVFLSTYRTVISARELLNKLLLLTYRKFKNKSDIKARQANRNAFFLLLRIAGELIGQVEDDILELLMDLVFQLLTEGELMLAKLLRDQILSKIEDNKKAQLMSHKLPISSLGVSVSRATLLDFRSHELAEQMTLMDSELFSKIEVPEVLLWAREQSETLSPNLTIFTEHFNKMSFWVRSLILQETKATDREKLLIKFIKIMKNLKKLNNFNSYLAVLSALDSAPVRRLDWQKQTVEWLKEYSSLIDSSSSFKCYRDALATAEPPCIPYLGLILQDMTFVHIGNPDRLPDSENVNFIKCWQFFNIMDSMRRFKQTQYDNLKKDEKILAFFNDFNDCLDEEAMWQLSKEIKPQGRGKTSRVN</sequence>
<proteinExistence type="predicted"/>
<feature type="region of interest" description="Disordered" evidence="4">
    <location>
        <begin position="604"/>
        <end position="639"/>
    </location>
</feature>
<dbReference type="PANTHER" id="PTHR23113">
    <property type="entry name" value="GUANINE NUCLEOTIDE EXCHANGE FACTOR"/>
    <property type="match status" value="1"/>
</dbReference>
<dbReference type="InterPro" id="IPR001895">
    <property type="entry name" value="RASGEF_cat_dom"/>
</dbReference>
<feature type="domain" description="Ras-GEF" evidence="5">
    <location>
        <begin position="974"/>
        <end position="1201"/>
    </location>
</feature>
<accession>A0A9Q1C609</accession>
<dbReference type="Pfam" id="PF00617">
    <property type="entry name" value="RasGEF"/>
    <property type="match status" value="1"/>
</dbReference>
<dbReference type="InterPro" id="IPR023578">
    <property type="entry name" value="Ras_GEF_dom_sf"/>
</dbReference>
<dbReference type="AlphaFoldDB" id="A0A9Q1C609"/>
<organism evidence="7 8">
    <name type="scientific">Holothuria leucospilota</name>
    <name type="common">Black long sea cucumber</name>
    <name type="synonym">Mertensiothuria leucospilota</name>
    <dbReference type="NCBI Taxonomy" id="206669"/>
    <lineage>
        <taxon>Eukaryota</taxon>
        <taxon>Metazoa</taxon>
        <taxon>Echinodermata</taxon>
        <taxon>Eleutherozoa</taxon>
        <taxon>Echinozoa</taxon>
        <taxon>Holothuroidea</taxon>
        <taxon>Aspidochirotacea</taxon>
        <taxon>Aspidochirotida</taxon>
        <taxon>Holothuriidae</taxon>
        <taxon>Holothuria</taxon>
    </lineage>
</organism>
<keyword evidence="1 3" id="KW-0344">Guanine-nucleotide releasing factor</keyword>
<evidence type="ECO:0000256" key="3">
    <source>
        <dbReference type="PROSITE-ProRule" id="PRU00168"/>
    </source>
</evidence>
<name>A0A9Q1C609_HOLLE</name>
<feature type="region of interest" description="Disordered" evidence="4">
    <location>
        <begin position="329"/>
        <end position="498"/>
    </location>
</feature>
<keyword evidence="8" id="KW-1185">Reference proteome</keyword>
<dbReference type="Proteomes" id="UP001152320">
    <property type="component" value="Chromosome 7"/>
</dbReference>
<dbReference type="SMART" id="SM00147">
    <property type="entry name" value="RasGEF"/>
    <property type="match status" value="1"/>
</dbReference>
<dbReference type="PROSITE" id="PS50009">
    <property type="entry name" value="RASGEF_CAT"/>
    <property type="match status" value="1"/>
</dbReference>
<feature type="region of interest" description="Disordered" evidence="4">
    <location>
        <begin position="744"/>
        <end position="805"/>
    </location>
</feature>
<dbReference type="InterPro" id="IPR000651">
    <property type="entry name" value="Ras-like_Gua-exchang_fac_N"/>
</dbReference>
<dbReference type="GO" id="GO:0005886">
    <property type="term" value="C:plasma membrane"/>
    <property type="evidence" value="ECO:0007669"/>
    <property type="project" value="TreeGrafter"/>
</dbReference>
<dbReference type="GO" id="GO:0005085">
    <property type="term" value="F:guanyl-nucleotide exchange factor activity"/>
    <property type="evidence" value="ECO:0007669"/>
    <property type="project" value="UniProtKB-KW"/>
</dbReference>
<evidence type="ECO:0000256" key="2">
    <source>
        <dbReference type="ARBA" id="ARBA00083313"/>
    </source>
</evidence>
<feature type="compositionally biased region" description="Low complexity" evidence="4">
    <location>
        <begin position="454"/>
        <end position="498"/>
    </location>
</feature>
<feature type="compositionally biased region" description="Polar residues" evidence="4">
    <location>
        <begin position="434"/>
        <end position="445"/>
    </location>
</feature>
<feature type="region of interest" description="Disordered" evidence="4">
    <location>
        <begin position="133"/>
        <end position="171"/>
    </location>
</feature>
<dbReference type="EMBL" id="JAIZAY010000007">
    <property type="protein sequence ID" value="KAJ8039070.1"/>
    <property type="molecule type" value="Genomic_DNA"/>
</dbReference>
<evidence type="ECO:0000256" key="1">
    <source>
        <dbReference type="ARBA" id="ARBA00022658"/>
    </source>
</evidence>
<evidence type="ECO:0000313" key="7">
    <source>
        <dbReference type="EMBL" id="KAJ8039070.1"/>
    </source>
</evidence>
<dbReference type="GO" id="GO:0007265">
    <property type="term" value="P:Ras protein signal transduction"/>
    <property type="evidence" value="ECO:0007669"/>
    <property type="project" value="TreeGrafter"/>
</dbReference>
<evidence type="ECO:0000259" key="6">
    <source>
        <dbReference type="PROSITE" id="PS50212"/>
    </source>
</evidence>
<feature type="region of interest" description="Disordered" evidence="4">
    <location>
        <begin position="697"/>
        <end position="722"/>
    </location>
</feature>
<dbReference type="PROSITE" id="PS00720">
    <property type="entry name" value="RASGEF"/>
    <property type="match status" value="1"/>
</dbReference>
<protein>
    <recommendedName>
        <fullName evidence="2">CRK SH3-binding GNRP</fullName>
    </recommendedName>
</protein>
<comment type="caution">
    <text evidence="7">The sequence shown here is derived from an EMBL/GenBank/DDBJ whole genome shotgun (WGS) entry which is preliminary data.</text>
</comment>
<feature type="compositionally biased region" description="Low complexity" evidence="4">
    <location>
        <begin position="705"/>
        <end position="722"/>
    </location>
</feature>
<dbReference type="SMART" id="SM00229">
    <property type="entry name" value="RasGEFN"/>
    <property type="match status" value="1"/>
</dbReference>
<dbReference type="InterPro" id="IPR008937">
    <property type="entry name" value="Ras-like_GEF"/>
</dbReference>
<dbReference type="Gene3D" id="1.10.840.10">
    <property type="entry name" value="Ras guanine-nucleotide exchange factors catalytic domain"/>
    <property type="match status" value="1"/>
</dbReference>
<reference evidence="7" key="1">
    <citation type="submission" date="2021-10" db="EMBL/GenBank/DDBJ databases">
        <title>Tropical sea cucumber genome reveals ecological adaptation and Cuvierian tubules defense mechanism.</title>
        <authorList>
            <person name="Chen T."/>
        </authorList>
    </citation>
    <scope>NUCLEOTIDE SEQUENCE</scope>
    <source>
        <strain evidence="7">Nanhai2018</strain>
        <tissue evidence="7">Muscle</tissue>
    </source>
</reference>
<dbReference type="PANTHER" id="PTHR23113:SF224">
    <property type="entry name" value="RAP GUANINE NUCLEOTIDE EXCHANGE FACTOR 1"/>
    <property type="match status" value="1"/>
</dbReference>
<feature type="compositionally biased region" description="Basic and acidic residues" evidence="4">
    <location>
        <begin position="154"/>
        <end position="171"/>
    </location>
</feature>
<feature type="compositionally biased region" description="Polar residues" evidence="4">
    <location>
        <begin position="620"/>
        <end position="631"/>
    </location>
</feature>
<dbReference type="InterPro" id="IPR036964">
    <property type="entry name" value="RASGEF_cat_dom_sf"/>
</dbReference>
<feature type="compositionally biased region" description="Basic residues" evidence="4">
    <location>
        <begin position="143"/>
        <end position="153"/>
    </location>
</feature>
<evidence type="ECO:0000313" key="8">
    <source>
        <dbReference type="Proteomes" id="UP001152320"/>
    </source>
</evidence>